<organism evidence="2 3">
    <name type="scientific">Trifolium medium</name>
    <dbReference type="NCBI Taxonomy" id="97028"/>
    <lineage>
        <taxon>Eukaryota</taxon>
        <taxon>Viridiplantae</taxon>
        <taxon>Streptophyta</taxon>
        <taxon>Embryophyta</taxon>
        <taxon>Tracheophyta</taxon>
        <taxon>Spermatophyta</taxon>
        <taxon>Magnoliopsida</taxon>
        <taxon>eudicotyledons</taxon>
        <taxon>Gunneridae</taxon>
        <taxon>Pentapetalae</taxon>
        <taxon>rosids</taxon>
        <taxon>fabids</taxon>
        <taxon>Fabales</taxon>
        <taxon>Fabaceae</taxon>
        <taxon>Papilionoideae</taxon>
        <taxon>50 kb inversion clade</taxon>
        <taxon>NPAAA clade</taxon>
        <taxon>Hologalegina</taxon>
        <taxon>IRL clade</taxon>
        <taxon>Trifolieae</taxon>
        <taxon>Trifolium</taxon>
    </lineage>
</organism>
<comment type="caution">
    <text evidence="2">The sequence shown here is derived from an EMBL/GenBank/DDBJ whole genome shotgun (WGS) entry which is preliminary data.</text>
</comment>
<dbReference type="InterPro" id="IPR051824">
    <property type="entry name" value="LRR_Rcpt-Like_S/T_Kinase"/>
</dbReference>
<dbReference type="GO" id="GO:0005886">
    <property type="term" value="C:plasma membrane"/>
    <property type="evidence" value="ECO:0007669"/>
    <property type="project" value="TreeGrafter"/>
</dbReference>
<evidence type="ECO:0000256" key="1">
    <source>
        <dbReference type="ARBA" id="ARBA00004479"/>
    </source>
</evidence>
<dbReference type="PANTHER" id="PTHR48006:SF62">
    <property type="entry name" value="LEUCINE-RICH REPEAT TRANSMEMBRANE PROTEIN KINASE"/>
    <property type="match status" value="1"/>
</dbReference>
<reference evidence="2 3" key="1">
    <citation type="journal article" date="2018" name="Front. Plant Sci.">
        <title>Red Clover (Trifolium pratense) and Zigzag Clover (T. medium) - A Picture of Genomic Similarities and Differences.</title>
        <authorList>
            <person name="Dluhosova J."/>
            <person name="Istvanek J."/>
            <person name="Nedelnik J."/>
            <person name="Repkova J."/>
        </authorList>
    </citation>
    <scope>NUCLEOTIDE SEQUENCE [LARGE SCALE GENOMIC DNA]</scope>
    <source>
        <strain evidence="3">cv. 10/8</strain>
        <tissue evidence="2">Leaf</tissue>
    </source>
</reference>
<dbReference type="InterPro" id="IPR032675">
    <property type="entry name" value="LRR_dom_sf"/>
</dbReference>
<sequence length="55" mass="5945">IASRNLGQNYLNGSLPPAIGNLTRMQYMSIGINALSGELPKELGDLTQLIVLYVI</sequence>
<dbReference type="SUPFAM" id="SSF52058">
    <property type="entry name" value="L domain-like"/>
    <property type="match status" value="1"/>
</dbReference>
<proteinExistence type="predicted"/>
<dbReference type="Proteomes" id="UP000265520">
    <property type="component" value="Unassembled WGS sequence"/>
</dbReference>
<dbReference type="PANTHER" id="PTHR48006">
    <property type="entry name" value="LEUCINE-RICH REPEAT-CONTAINING PROTEIN DDB_G0281931-RELATED"/>
    <property type="match status" value="1"/>
</dbReference>
<keyword evidence="2" id="KW-0418">Kinase</keyword>
<protein>
    <submittedName>
        <fullName evidence="2">LRR receptor-like kinase</fullName>
    </submittedName>
</protein>
<evidence type="ECO:0000313" key="2">
    <source>
        <dbReference type="EMBL" id="MCI60647.1"/>
    </source>
</evidence>
<feature type="non-terminal residue" evidence="2">
    <location>
        <position position="1"/>
    </location>
</feature>
<keyword evidence="3" id="KW-1185">Reference proteome</keyword>
<name>A0A392TJN5_9FABA</name>
<dbReference type="AlphaFoldDB" id="A0A392TJN5"/>
<accession>A0A392TJN5</accession>
<dbReference type="EMBL" id="LXQA010585584">
    <property type="protein sequence ID" value="MCI60647.1"/>
    <property type="molecule type" value="Genomic_DNA"/>
</dbReference>
<dbReference type="GO" id="GO:0016301">
    <property type="term" value="F:kinase activity"/>
    <property type="evidence" value="ECO:0007669"/>
    <property type="project" value="UniProtKB-KW"/>
</dbReference>
<comment type="subcellular location">
    <subcellularLocation>
        <location evidence="1">Membrane</location>
        <topology evidence="1">Single-pass type I membrane protein</topology>
    </subcellularLocation>
</comment>
<keyword evidence="2" id="KW-0675">Receptor</keyword>
<evidence type="ECO:0000313" key="3">
    <source>
        <dbReference type="Proteomes" id="UP000265520"/>
    </source>
</evidence>
<keyword evidence="2" id="KW-0808">Transferase</keyword>
<dbReference type="Gene3D" id="3.80.10.10">
    <property type="entry name" value="Ribonuclease Inhibitor"/>
    <property type="match status" value="1"/>
</dbReference>